<evidence type="ECO:0000313" key="2">
    <source>
        <dbReference type="EMBL" id="MOY42428.1"/>
    </source>
</evidence>
<sequence length="68" mass="7545">MVTVSVLFLASTARFAPGLSQNVSGSVVEGWGLLHHHLFFSWHSVVTLRDGLNLFIVCPTRKQKRVVP</sequence>
<name>A0A4D5RYV4_IXOSC</name>
<keyword evidence="1" id="KW-0732">Signal</keyword>
<dbReference type="AlphaFoldDB" id="A0A4D5RYV4"/>
<accession>A0A4D5RYV4</accession>
<reference evidence="2" key="1">
    <citation type="submission" date="2019-04" db="EMBL/GenBank/DDBJ databases">
        <title>An insight into the mialome of Ixodes scapularis.</title>
        <authorList>
            <person name="Ribeiro J.M."/>
            <person name="Mather T.N."/>
            <person name="Karim S."/>
        </authorList>
    </citation>
    <scope>NUCLEOTIDE SEQUENCE</scope>
</reference>
<organism evidence="2">
    <name type="scientific">Ixodes scapularis</name>
    <name type="common">Black-legged tick</name>
    <name type="synonym">Deer tick</name>
    <dbReference type="NCBI Taxonomy" id="6945"/>
    <lineage>
        <taxon>Eukaryota</taxon>
        <taxon>Metazoa</taxon>
        <taxon>Ecdysozoa</taxon>
        <taxon>Arthropoda</taxon>
        <taxon>Chelicerata</taxon>
        <taxon>Arachnida</taxon>
        <taxon>Acari</taxon>
        <taxon>Parasitiformes</taxon>
        <taxon>Ixodida</taxon>
        <taxon>Ixodoidea</taxon>
        <taxon>Ixodidae</taxon>
        <taxon>Ixodinae</taxon>
        <taxon>Ixodes</taxon>
    </lineage>
</organism>
<proteinExistence type="predicted"/>
<protein>
    <submittedName>
        <fullName evidence="2">Putative secreted protein</fullName>
    </submittedName>
</protein>
<evidence type="ECO:0000256" key="1">
    <source>
        <dbReference type="SAM" id="SignalP"/>
    </source>
</evidence>
<feature type="signal peptide" evidence="1">
    <location>
        <begin position="1"/>
        <end position="20"/>
    </location>
</feature>
<feature type="chain" id="PRO_5020027756" evidence="1">
    <location>
        <begin position="21"/>
        <end position="68"/>
    </location>
</feature>
<dbReference type="EMBL" id="GHJT01008457">
    <property type="protein sequence ID" value="MOY42428.1"/>
    <property type="molecule type" value="Transcribed_RNA"/>
</dbReference>